<keyword evidence="3 6" id="KW-0812">Transmembrane</keyword>
<evidence type="ECO:0000256" key="2">
    <source>
        <dbReference type="ARBA" id="ARBA00022475"/>
    </source>
</evidence>
<keyword evidence="2" id="KW-1003">Cell membrane</keyword>
<evidence type="ECO:0000256" key="5">
    <source>
        <dbReference type="ARBA" id="ARBA00023136"/>
    </source>
</evidence>
<proteinExistence type="predicted"/>
<accession>A0A2T0AKS0</accession>
<feature type="transmembrane region" description="Helical" evidence="6">
    <location>
        <begin position="147"/>
        <end position="176"/>
    </location>
</feature>
<comment type="caution">
    <text evidence="8">The sequence shown here is derived from an EMBL/GenBank/DDBJ whole genome shotgun (WGS) entry which is preliminary data.</text>
</comment>
<feature type="transmembrane region" description="Helical" evidence="6">
    <location>
        <begin position="652"/>
        <end position="672"/>
    </location>
</feature>
<evidence type="ECO:0000256" key="3">
    <source>
        <dbReference type="ARBA" id="ARBA00022692"/>
    </source>
</evidence>
<dbReference type="Proteomes" id="UP000239614">
    <property type="component" value="Unassembled WGS sequence"/>
</dbReference>
<feature type="transmembrane region" description="Helical" evidence="6">
    <location>
        <begin position="197"/>
        <end position="217"/>
    </location>
</feature>
<dbReference type="InterPro" id="IPR003838">
    <property type="entry name" value="ABC3_permease_C"/>
</dbReference>
<feature type="transmembrane region" description="Helical" evidence="6">
    <location>
        <begin position="229"/>
        <end position="253"/>
    </location>
</feature>
<feature type="transmembrane region" description="Helical" evidence="6">
    <location>
        <begin position="524"/>
        <end position="544"/>
    </location>
</feature>
<evidence type="ECO:0000313" key="8">
    <source>
        <dbReference type="EMBL" id="PRR69113.1"/>
    </source>
</evidence>
<dbReference type="GO" id="GO:0005886">
    <property type="term" value="C:plasma membrane"/>
    <property type="evidence" value="ECO:0007669"/>
    <property type="project" value="UniProtKB-SubCell"/>
</dbReference>
<evidence type="ECO:0000256" key="4">
    <source>
        <dbReference type="ARBA" id="ARBA00022989"/>
    </source>
</evidence>
<keyword evidence="9" id="KW-1185">Reference proteome</keyword>
<evidence type="ECO:0000259" key="7">
    <source>
        <dbReference type="Pfam" id="PF02687"/>
    </source>
</evidence>
<dbReference type="SUPFAM" id="SSF53474">
    <property type="entry name" value="alpha/beta-Hydrolases"/>
    <property type="match status" value="1"/>
</dbReference>
<feature type="domain" description="ABC3 transporter permease C-terminal" evidence="7">
    <location>
        <begin position="529"/>
        <end position="641"/>
    </location>
</feature>
<dbReference type="InterPro" id="IPR052536">
    <property type="entry name" value="ABC-4_Integral_Memb_Prot"/>
</dbReference>
<feature type="transmembrane region" description="Helical" evidence="6">
    <location>
        <begin position="612"/>
        <end position="632"/>
    </location>
</feature>
<feature type="transmembrane region" description="Helical" evidence="6">
    <location>
        <begin position="106"/>
        <end position="127"/>
    </location>
</feature>
<reference evidence="8 9" key="1">
    <citation type="submission" date="2018-03" db="EMBL/GenBank/DDBJ databases">
        <title>Genome sequence of Clostridium thermopalmarium DSM 5974.</title>
        <authorList>
            <person name="Poehlein A."/>
            <person name="Daniel R."/>
        </authorList>
    </citation>
    <scope>NUCLEOTIDE SEQUENCE [LARGE SCALE GENOMIC DNA]</scope>
    <source>
        <strain evidence="8 9">DSM 5974</strain>
    </source>
</reference>
<feature type="transmembrane region" description="Helical" evidence="6">
    <location>
        <begin position="18"/>
        <end position="36"/>
    </location>
</feature>
<dbReference type="PANTHER" id="PTHR46795">
    <property type="entry name" value="ABC TRANSPORTER PERMEASE-RELATED-RELATED"/>
    <property type="match status" value="1"/>
</dbReference>
<dbReference type="OrthoDB" id="9781780at2"/>
<feature type="transmembrane region" description="Helical" evidence="6">
    <location>
        <begin position="286"/>
        <end position="310"/>
    </location>
</feature>
<dbReference type="Gene3D" id="3.40.50.1820">
    <property type="entry name" value="alpha/beta hydrolase"/>
    <property type="match status" value="1"/>
</dbReference>
<feature type="transmembrane region" description="Helical" evidence="6">
    <location>
        <begin position="579"/>
        <end position="600"/>
    </location>
</feature>
<dbReference type="EMBL" id="PVXN01000068">
    <property type="protein sequence ID" value="PRR69113.1"/>
    <property type="molecule type" value="Genomic_DNA"/>
</dbReference>
<organism evidence="8 9">
    <name type="scientific">Clostridium thermopalmarium DSM 5974</name>
    <dbReference type="NCBI Taxonomy" id="1121340"/>
    <lineage>
        <taxon>Bacteria</taxon>
        <taxon>Bacillati</taxon>
        <taxon>Bacillota</taxon>
        <taxon>Clostridia</taxon>
        <taxon>Eubacteriales</taxon>
        <taxon>Clostridiaceae</taxon>
        <taxon>Clostridium</taxon>
    </lineage>
</organism>
<protein>
    <submittedName>
        <fullName evidence="8">Bacitracin export permease protein BceB</fullName>
    </submittedName>
</protein>
<feature type="transmembrane region" description="Helical" evidence="6">
    <location>
        <begin position="56"/>
        <end position="76"/>
    </location>
</feature>
<feature type="domain" description="ABC3 transporter permease C-terminal" evidence="7">
    <location>
        <begin position="60"/>
        <end position="178"/>
    </location>
</feature>
<name>A0A2T0AKS0_9CLOT</name>
<dbReference type="AlphaFoldDB" id="A0A2T0AKS0"/>
<dbReference type="Pfam" id="PF02687">
    <property type="entry name" value="FtsX"/>
    <property type="match status" value="2"/>
</dbReference>
<sequence length="1065" mass="119146">MTLFDIVKKNIRGNFKSYLVYFMSMLISVVIYYTFVSLQYSTEIAKSIEASQSMQSIFMVASIILILFEAVFILYSNNFFARKRKKEVGLYSLLGLRKKDVGKMMFYENLIMGAIVLVVGIAVGTFLSKLFTMILLKLLGTTVDVGMTFSLSAVANTVIMFAIIILFTSIQGYRLIYKFKLIELFRAECEGEHEPKASVISAILAVLCLVIGYWFAFQNFSNNKEIITNLGVMLGGIIIGTALLFSSLVIFLLKMAKRNKGSYYKGMNLVGISNLVYRIKGNSRTLCVISLLNALALCSVSVGFGLYYGFDKTARLTAPFSYMYIAQDKTFNKTVDSIIRADKEHPVSLQMEIHVIKCKGEASSSDILSGRDIKADENPIKVVSISQYNLVAQALKFPMIDDLDDGKAIAIRPMYTNKKSADYEGESITLKLPKEDITFAFAGMTIERIINWSFPDIMIVINDNDYKKVQTQVSPITYVGYSVQNQKTTKKTADKLATIKTSQSKVSTYYSVYRLGIEEASFNVFILGFLAIVFMMATGSILYFKQLTEAHADKARYKILAKIGVNKKEIYLSILMQNAFIFVLPFMVGLAHYIVILNLLKKMFSGMAGVNLTLPILVCVSAFTLIYAVYYIITVNSINKAVIGESAPMIKFATVVIGVCVLVLFGMLIWFASLPPKEENYVGEKIYLDLPKPTGQYLVGTTELHLRDENRVDPWVSDMKRELMISIWYPAEQESNKKAHYMQPGAAKHYDENTISKIGLDPGRINLVAIGTNAWLDAPVAFSQDGWPIILYSPGASVPRNFGTVLVEELASRGYVVVTVDHTYDASAVEFPDGRVLTEKLPENNAEVVLKMLDTRVKDMRYILDMLESIKAGSNPDYEQPELPMGLAKALNLSKIGIFGHSAGGATAAQTMYDDNRIDAGIDMDGSLGYVPDHLLPVAHHGLDRPFMLMNSGYYKNGNEPDSHLTAPDRKSFWQNSNGWKLDLSVPKGMHYTFTDYQFLLPMLDEKLSIPPQVIQNLLGTTDPNQMLDAQRNYISAFFDLHLKGIEQPLLLSPSKLYPEVEFVR</sequence>
<dbReference type="InterPro" id="IPR029058">
    <property type="entry name" value="AB_hydrolase_fold"/>
</dbReference>
<evidence type="ECO:0000313" key="9">
    <source>
        <dbReference type="Proteomes" id="UP000239614"/>
    </source>
</evidence>
<dbReference type="Pfam" id="PF03403">
    <property type="entry name" value="PAF-AH_p_II"/>
    <property type="match status" value="1"/>
</dbReference>
<gene>
    <name evidence="8" type="primary">bceB</name>
    <name evidence="8" type="ORF">CPAL_26310</name>
</gene>
<evidence type="ECO:0000256" key="1">
    <source>
        <dbReference type="ARBA" id="ARBA00004651"/>
    </source>
</evidence>
<evidence type="ECO:0000256" key="6">
    <source>
        <dbReference type="SAM" id="Phobius"/>
    </source>
</evidence>
<keyword evidence="5 6" id="KW-0472">Membrane</keyword>
<dbReference type="PANTHER" id="PTHR46795:SF3">
    <property type="entry name" value="ABC TRANSPORTER PERMEASE"/>
    <property type="match status" value="1"/>
</dbReference>
<keyword evidence="4 6" id="KW-1133">Transmembrane helix</keyword>
<dbReference type="RefSeq" id="WP_106024806.1">
    <property type="nucleotide sequence ID" value="NZ_PVXN01000068.1"/>
</dbReference>
<comment type="subcellular location">
    <subcellularLocation>
        <location evidence="1">Cell membrane</location>
        <topology evidence="1">Multi-pass membrane protein</topology>
    </subcellularLocation>
</comment>